<dbReference type="Pfam" id="PF13360">
    <property type="entry name" value="PQQ_2"/>
    <property type="match status" value="1"/>
</dbReference>
<dbReference type="Gene3D" id="2.130.10.10">
    <property type="entry name" value="YVTN repeat-like/Quinoprotein amine dehydrogenase"/>
    <property type="match status" value="1"/>
</dbReference>
<dbReference type="Proteomes" id="UP000318478">
    <property type="component" value="Unassembled WGS sequence"/>
</dbReference>
<evidence type="ECO:0000313" key="3">
    <source>
        <dbReference type="EMBL" id="TWT73805.1"/>
    </source>
</evidence>
<dbReference type="InterPro" id="IPR015943">
    <property type="entry name" value="WD40/YVTN_repeat-like_dom_sf"/>
</dbReference>
<protein>
    <submittedName>
        <fullName evidence="3">Outer membrane protein assembly factor BamB</fullName>
    </submittedName>
</protein>
<feature type="signal peptide" evidence="1">
    <location>
        <begin position="1"/>
        <end position="23"/>
    </location>
</feature>
<evidence type="ECO:0000313" key="4">
    <source>
        <dbReference type="Proteomes" id="UP000318478"/>
    </source>
</evidence>
<evidence type="ECO:0000256" key="1">
    <source>
        <dbReference type="SAM" id="SignalP"/>
    </source>
</evidence>
<dbReference type="InterPro" id="IPR002372">
    <property type="entry name" value="PQQ_rpt_dom"/>
</dbReference>
<keyword evidence="1" id="KW-0732">Signal</keyword>
<feature type="chain" id="PRO_5022710210" evidence="1">
    <location>
        <begin position="24"/>
        <end position="453"/>
    </location>
</feature>
<gene>
    <name evidence="3" type="primary">bamB_3</name>
    <name evidence="3" type="ORF">Pla123a_36990</name>
</gene>
<dbReference type="EMBL" id="SJPO01000009">
    <property type="protein sequence ID" value="TWT73805.1"/>
    <property type="molecule type" value="Genomic_DNA"/>
</dbReference>
<dbReference type="InterPro" id="IPR011047">
    <property type="entry name" value="Quinoprotein_ADH-like_sf"/>
</dbReference>
<proteinExistence type="predicted"/>
<comment type="caution">
    <text evidence="3">The sequence shown here is derived from an EMBL/GenBank/DDBJ whole genome shotgun (WGS) entry which is preliminary data.</text>
</comment>
<dbReference type="OrthoDB" id="4726955at2"/>
<name>A0A5C5YH20_9BACT</name>
<dbReference type="Gene3D" id="2.40.10.480">
    <property type="match status" value="1"/>
</dbReference>
<accession>A0A5C5YH20</accession>
<dbReference type="SUPFAM" id="SSF50998">
    <property type="entry name" value="Quinoprotein alcohol dehydrogenase-like"/>
    <property type="match status" value="1"/>
</dbReference>
<reference evidence="3 4" key="1">
    <citation type="submission" date="2019-02" db="EMBL/GenBank/DDBJ databases">
        <title>Deep-cultivation of Planctomycetes and their phenomic and genomic characterization uncovers novel biology.</title>
        <authorList>
            <person name="Wiegand S."/>
            <person name="Jogler M."/>
            <person name="Boedeker C."/>
            <person name="Pinto D."/>
            <person name="Vollmers J."/>
            <person name="Rivas-Marin E."/>
            <person name="Kohn T."/>
            <person name="Peeters S.H."/>
            <person name="Heuer A."/>
            <person name="Rast P."/>
            <person name="Oberbeckmann S."/>
            <person name="Bunk B."/>
            <person name="Jeske O."/>
            <person name="Meyerdierks A."/>
            <person name="Storesund J.E."/>
            <person name="Kallscheuer N."/>
            <person name="Luecker S."/>
            <person name="Lage O.M."/>
            <person name="Pohl T."/>
            <person name="Merkel B.J."/>
            <person name="Hornburger P."/>
            <person name="Mueller R.-W."/>
            <person name="Bruemmer F."/>
            <person name="Labrenz M."/>
            <person name="Spormann A.M."/>
            <person name="Op Den Camp H."/>
            <person name="Overmann J."/>
            <person name="Amann R."/>
            <person name="Jetten M.S.M."/>
            <person name="Mascher T."/>
            <person name="Medema M.H."/>
            <person name="Devos D.P."/>
            <person name="Kaster A.-K."/>
            <person name="Ovreas L."/>
            <person name="Rohde M."/>
            <person name="Galperin M.Y."/>
            <person name="Jogler C."/>
        </authorList>
    </citation>
    <scope>NUCLEOTIDE SEQUENCE [LARGE SCALE GENOMIC DNA]</scope>
    <source>
        <strain evidence="3 4">Pla123a</strain>
    </source>
</reference>
<feature type="domain" description="Pyrrolo-quinoline quinone repeat" evidence="2">
    <location>
        <begin position="103"/>
        <end position="356"/>
    </location>
</feature>
<dbReference type="RefSeq" id="WP_146589626.1">
    <property type="nucleotide sequence ID" value="NZ_SJPO01000009.1"/>
</dbReference>
<evidence type="ECO:0000259" key="2">
    <source>
        <dbReference type="Pfam" id="PF13360"/>
    </source>
</evidence>
<sequence length="453" mass="49977" precursor="true">MSTRQTHYILGLFLIFGTAAQLAHGDDWPQWLGPHRDGVWRESGIIEQFPEGGPTVKWRTPIGGGYSGPAVVGNRVFVTDRQLAGGQRISPNAFDRSPTQGSERVLCLDAESGEILWTHEYPCEYSISYAAGPRTTPVVTGGKLYSVGAEGDLVCLDAETGEPLWSKQFKEDYDMPAPVWGFSGHPLVDGKRLICLVGGQGSVAVAFDKDSGEEIWRSLSAAEPGYCPPVILELGGKRQLIIWHPQAINGLDPETGEVYWSTPFDVRAGMTIPTPRQAGQRLFVTNFYDGPMMLEFKEGQAGPDLLWRGNSHSERNTDKLHSVMSTPVIQDGHIYGVDSYGQLRCLDLETGERSWEDLTASGSTGDLRDSSNRWANVFLIPHEDRFFLANEKGDLIIAKLTPTGYEELSRAHVIEADNPMPGRKVVWSHPALANRCAYLRNDSEIICVDLSKD</sequence>
<keyword evidence="4" id="KW-1185">Reference proteome</keyword>
<organism evidence="3 4">
    <name type="scientific">Posidoniimonas polymericola</name>
    <dbReference type="NCBI Taxonomy" id="2528002"/>
    <lineage>
        <taxon>Bacteria</taxon>
        <taxon>Pseudomonadati</taxon>
        <taxon>Planctomycetota</taxon>
        <taxon>Planctomycetia</taxon>
        <taxon>Pirellulales</taxon>
        <taxon>Lacipirellulaceae</taxon>
        <taxon>Posidoniimonas</taxon>
    </lineage>
</organism>
<dbReference type="PANTHER" id="PTHR34512:SF30">
    <property type="entry name" value="OUTER MEMBRANE PROTEIN ASSEMBLY FACTOR BAMB"/>
    <property type="match status" value="1"/>
</dbReference>
<dbReference type="PANTHER" id="PTHR34512">
    <property type="entry name" value="CELL SURFACE PROTEIN"/>
    <property type="match status" value="1"/>
</dbReference>
<dbReference type="AlphaFoldDB" id="A0A5C5YH20"/>